<protein>
    <submittedName>
        <fullName evidence="1">Uncharacterized protein</fullName>
    </submittedName>
</protein>
<comment type="caution">
    <text evidence="1">The sequence shown here is derived from an EMBL/GenBank/DDBJ whole genome shotgun (WGS) entry which is preliminary data.</text>
</comment>
<dbReference type="EMBL" id="BROH01000005">
    <property type="protein sequence ID" value="GKY88055.1"/>
    <property type="molecule type" value="Genomic_DNA"/>
</dbReference>
<organism evidence="1 2">
    <name type="scientific">Sinisalibacter aestuarii</name>
    <dbReference type="NCBI Taxonomy" id="2949426"/>
    <lineage>
        <taxon>Bacteria</taxon>
        <taxon>Pseudomonadati</taxon>
        <taxon>Pseudomonadota</taxon>
        <taxon>Alphaproteobacteria</taxon>
        <taxon>Rhodobacterales</taxon>
        <taxon>Roseobacteraceae</taxon>
        <taxon>Sinisalibacter</taxon>
    </lineage>
</organism>
<proteinExistence type="predicted"/>
<name>A0ABQ5LST0_9RHOB</name>
<reference evidence="1" key="1">
    <citation type="journal article" date="2023" name="Int. J. Syst. Evol. Microbiol.">
        <title>Sinisalibacter aestuarii sp. nov., isolated from estuarine sediment of the Arakawa River.</title>
        <authorList>
            <person name="Arafat S.T."/>
            <person name="Hirano S."/>
            <person name="Sato A."/>
            <person name="Takeuchi K."/>
            <person name="Yasuda T."/>
            <person name="Terahara T."/>
            <person name="Hamada M."/>
            <person name="Kobayashi T."/>
        </authorList>
    </citation>
    <scope>NUCLEOTIDE SEQUENCE</scope>
    <source>
        <strain evidence="1">B-399</strain>
    </source>
</reference>
<evidence type="ECO:0000313" key="1">
    <source>
        <dbReference type="EMBL" id="GKY88055.1"/>
    </source>
</evidence>
<keyword evidence="2" id="KW-1185">Reference proteome</keyword>
<dbReference type="RefSeq" id="WP_281842075.1">
    <property type="nucleotide sequence ID" value="NZ_BROH01000005.1"/>
</dbReference>
<accession>A0ABQ5LST0</accession>
<gene>
    <name evidence="1" type="ORF">STA1M1_19240</name>
</gene>
<dbReference type="Proteomes" id="UP001144205">
    <property type="component" value="Unassembled WGS sequence"/>
</dbReference>
<sequence length="174" mass="18307">MSFLTRGVRGTLGAALVLVLGLGMANANTIISTKNEQRIDAWITGYTFWDNTPPGSAAIARPTVHDEAGGTGTYEDPITIAVGRGHAGWHYAPGTRFYLEDLRKYAVVEDLCGACGKGRAGNPHLDLYIGGENTSARAANACAMKITSMQSVVVNPAPGYPVAPGEMAETCDAY</sequence>
<evidence type="ECO:0000313" key="2">
    <source>
        <dbReference type="Proteomes" id="UP001144205"/>
    </source>
</evidence>